<dbReference type="Pfam" id="PF19054">
    <property type="entry name" value="DUF5753"/>
    <property type="match status" value="1"/>
</dbReference>
<gene>
    <name evidence="2" type="ORF">BJY14_005755</name>
</gene>
<name>A0A7Y9ELA1_9ACTN</name>
<evidence type="ECO:0000313" key="3">
    <source>
        <dbReference type="Proteomes" id="UP000529783"/>
    </source>
</evidence>
<evidence type="ECO:0000259" key="1">
    <source>
        <dbReference type="PROSITE" id="PS50943"/>
    </source>
</evidence>
<dbReference type="InterPro" id="IPR010982">
    <property type="entry name" value="Lambda_DNA-bd_dom_sf"/>
</dbReference>
<keyword evidence="3" id="KW-1185">Reference proteome</keyword>
<dbReference type="EMBL" id="JACCBA010000001">
    <property type="protein sequence ID" value="NYD49772.1"/>
    <property type="molecule type" value="Genomic_DNA"/>
</dbReference>
<reference evidence="2 3" key="1">
    <citation type="submission" date="2020-07" db="EMBL/GenBank/DDBJ databases">
        <title>Sequencing the genomes of 1000 actinobacteria strains.</title>
        <authorList>
            <person name="Klenk H.-P."/>
        </authorList>
    </citation>
    <scope>NUCLEOTIDE SEQUENCE [LARGE SCALE GENOMIC DNA]</scope>
    <source>
        <strain evidence="2 3">DSM 40398</strain>
    </source>
</reference>
<dbReference type="GO" id="GO:0003677">
    <property type="term" value="F:DNA binding"/>
    <property type="evidence" value="ECO:0007669"/>
    <property type="project" value="InterPro"/>
</dbReference>
<feature type="domain" description="HTH cro/C1-type" evidence="1">
    <location>
        <begin position="17"/>
        <end position="71"/>
    </location>
</feature>
<dbReference type="AlphaFoldDB" id="A0A7Y9ELA1"/>
<dbReference type="Gene3D" id="1.10.260.40">
    <property type="entry name" value="lambda repressor-like DNA-binding domains"/>
    <property type="match status" value="1"/>
</dbReference>
<organism evidence="2 3">
    <name type="scientific">Actinomadura luteofluorescens</name>
    <dbReference type="NCBI Taxonomy" id="46163"/>
    <lineage>
        <taxon>Bacteria</taxon>
        <taxon>Bacillati</taxon>
        <taxon>Actinomycetota</taxon>
        <taxon>Actinomycetes</taxon>
        <taxon>Streptosporangiales</taxon>
        <taxon>Thermomonosporaceae</taxon>
        <taxon>Actinomadura</taxon>
    </lineage>
</organism>
<accession>A0A7Y9ELA1</accession>
<dbReference type="Pfam" id="PF13560">
    <property type="entry name" value="HTH_31"/>
    <property type="match status" value="1"/>
</dbReference>
<sequence length="259" mass="28781">MATRKPTPQTVAFGGEVSRLRRERDLSRIELANLTAVTRSYIAQVELGTTRCREEFASRLDKAMDCSPTLAEAWEDLLRSAAYPRFFVDYPKAESTAALLRAFEIMTVYGLFQTEAYMWALLGTEQAVEARLKRQGILKRQHPPKISIVLCEPVLYTEVGGPAIMKEQCEYLAEVAQLDNVALQIAPTGRHWGLGGSFNLATQATGEELLYMTNARGGVTTSDPGDILPVVSMFSFIQAHALNVSESNEFIRKAVARWS</sequence>
<dbReference type="InterPro" id="IPR001387">
    <property type="entry name" value="Cro/C1-type_HTH"/>
</dbReference>
<dbReference type="CDD" id="cd00093">
    <property type="entry name" value="HTH_XRE"/>
    <property type="match status" value="1"/>
</dbReference>
<dbReference type="RefSeq" id="WP_179846433.1">
    <property type="nucleotide sequence ID" value="NZ_JACCBA010000001.1"/>
</dbReference>
<dbReference type="SUPFAM" id="SSF47413">
    <property type="entry name" value="lambda repressor-like DNA-binding domains"/>
    <property type="match status" value="1"/>
</dbReference>
<protein>
    <submittedName>
        <fullName evidence="2">Transcriptional regulator with XRE-family HTH domain</fullName>
    </submittedName>
</protein>
<dbReference type="PROSITE" id="PS50943">
    <property type="entry name" value="HTH_CROC1"/>
    <property type="match status" value="1"/>
</dbReference>
<dbReference type="SMART" id="SM00530">
    <property type="entry name" value="HTH_XRE"/>
    <property type="match status" value="1"/>
</dbReference>
<dbReference type="InterPro" id="IPR043917">
    <property type="entry name" value="DUF5753"/>
</dbReference>
<proteinExistence type="predicted"/>
<comment type="caution">
    <text evidence="2">The sequence shown here is derived from an EMBL/GenBank/DDBJ whole genome shotgun (WGS) entry which is preliminary data.</text>
</comment>
<dbReference type="Proteomes" id="UP000529783">
    <property type="component" value="Unassembled WGS sequence"/>
</dbReference>
<evidence type="ECO:0000313" key="2">
    <source>
        <dbReference type="EMBL" id="NYD49772.1"/>
    </source>
</evidence>